<dbReference type="Pfam" id="PF10281">
    <property type="entry name" value="Ish1"/>
    <property type="match status" value="5"/>
</dbReference>
<dbReference type="AlphaFoldDB" id="A0A067T5G6"/>
<dbReference type="Proteomes" id="UP000027222">
    <property type="component" value="Unassembled WGS sequence"/>
</dbReference>
<reference evidence="3" key="1">
    <citation type="journal article" date="2014" name="Proc. Natl. Acad. Sci. U.S.A.">
        <title>Extensive sampling of basidiomycete genomes demonstrates inadequacy of the white-rot/brown-rot paradigm for wood decay fungi.</title>
        <authorList>
            <person name="Riley R."/>
            <person name="Salamov A.A."/>
            <person name="Brown D.W."/>
            <person name="Nagy L.G."/>
            <person name="Floudas D."/>
            <person name="Held B.W."/>
            <person name="Levasseur A."/>
            <person name="Lombard V."/>
            <person name="Morin E."/>
            <person name="Otillar R."/>
            <person name="Lindquist E.A."/>
            <person name="Sun H."/>
            <person name="LaButti K.M."/>
            <person name="Schmutz J."/>
            <person name="Jabbour D."/>
            <person name="Luo H."/>
            <person name="Baker S.E."/>
            <person name="Pisabarro A.G."/>
            <person name="Walton J.D."/>
            <person name="Blanchette R.A."/>
            <person name="Henrissat B."/>
            <person name="Martin F."/>
            <person name="Cullen D."/>
            <person name="Hibbett D.S."/>
            <person name="Grigoriev I.V."/>
        </authorList>
    </citation>
    <scope>NUCLEOTIDE SEQUENCE [LARGE SCALE GENOMIC DNA]</scope>
    <source>
        <strain evidence="3">CBS 339.88</strain>
    </source>
</reference>
<feature type="signal peptide" evidence="1">
    <location>
        <begin position="1"/>
        <end position="18"/>
    </location>
</feature>
<sequence length="509" mass="58129">MRPSKFLIAASLALVAQASWFGSSSSEPAYSNWDAKELRAWLEVHNIPLPKHPQTQAELKGLVEQNWDSASAWTYDQYAAAQKSFSDLRETAFDSWDESRLREFLLEHGVVAPKGPKEHLILLAKQKYNAYNKAASSFASRASATASTAVYGDTQHQMSKSVSSVASQATSAAAQASKDAMTAFDESKDYIYSTWDDNQMRTWLEERGAIKTKSQLRRAELLKKMDQLWGKVSDPVWEAWSDSYIHGWLVSHNIIKSETQKNRDALVKMMKDYYYVPTDAVYNSWADSQLKEWLVEHGIMKSNAQASRDKMLKMVQDNYLSAKDTFWSAWSDNSIRDWLIENGYMRSDAQLKRDKLIKLANDKWNDRVAATNDYLTWPDARLRAYLREHGVSDSHLPGSRPGLLQETRIRWVQTQTRSERLWGKVKNLFVSAFTRVQNTFRNIFSIVTGRVEDAKERADATKRAGEKGWADTKKMAEDGYDKAGEWVDGKREKVGEKVKVEGQKIKGEL</sequence>
<gene>
    <name evidence="2" type="ORF">GALMADRAFT_245516</name>
</gene>
<name>A0A067T5G6_GALM3</name>
<keyword evidence="3" id="KW-1185">Reference proteome</keyword>
<evidence type="ECO:0000313" key="3">
    <source>
        <dbReference type="Proteomes" id="UP000027222"/>
    </source>
</evidence>
<dbReference type="STRING" id="685588.A0A067T5G6"/>
<dbReference type="InterPro" id="IPR018803">
    <property type="entry name" value="Ish1/Msc1-like"/>
</dbReference>
<evidence type="ECO:0000256" key="1">
    <source>
        <dbReference type="SAM" id="SignalP"/>
    </source>
</evidence>
<feature type="chain" id="PRO_5001646570" evidence="1">
    <location>
        <begin position="19"/>
        <end position="509"/>
    </location>
</feature>
<dbReference type="EMBL" id="KL142375">
    <property type="protein sequence ID" value="KDR78366.1"/>
    <property type="molecule type" value="Genomic_DNA"/>
</dbReference>
<accession>A0A067T5G6</accession>
<keyword evidence="1" id="KW-0732">Signal</keyword>
<proteinExistence type="predicted"/>
<evidence type="ECO:0000313" key="2">
    <source>
        <dbReference type="EMBL" id="KDR78366.1"/>
    </source>
</evidence>
<dbReference type="HOGENOM" id="CLU_022672_2_0_1"/>
<protein>
    <submittedName>
        <fullName evidence="2">Uncharacterized protein</fullName>
    </submittedName>
</protein>
<dbReference type="OrthoDB" id="2527403at2759"/>
<organism evidence="2 3">
    <name type="scientific">Galerina marginata (strain CBS 339.88)</name>
    <dbReference type="NCBI Taxonomy" id="685588"/>
    <lineage>
        <taxon>Eukaryota</taxon>
        <taxon>Fungi</taxon>
        <taxon>Dikarya</taxon>
        <taxon>Basidiomycota</taxon>
        <taxon>Agaricomycotina</taxon>
        <taxon>Agaricomycetes</taxon>
        <taxon>Agaricomycetidae</taxon>
        <taxon>Agaricales</taxon>
        <taxon>Agaricineae</taxon>
        <taxon>Strophariaceae</taxon>
        <taxon>Galerina</taxon>
    </lineage>
</organism>